<keyword evidence="1" id="KW-0472">Membrane</keyword>
<organism evidence="2 3">
    <name type="scientific">Plasmodium falciparum (isolate Palo Alto / Uganda)</name>
    <dbReference type="NCBI Taxonomy" id="57270"/>
    <lineage>
        <taxon>Eukaryota</taxon>
        <taxon>Sar</taxon>
        <taxon>Alveolata</taxon>
        <taxon>Apicomplexa</taxon>
        <taxon>Aconoidasida</taxon>
        <taxon>Haemosporida</taxon>
        <taxon>Plasmodiidae</taxon>
        <taxon>Plasmodium</taxon>
        <taxon>Plasmodium (Laverania)</taxon>
    </lineage>
</organism>
<evidence type="ECO:0000313" key="2">
    <source>
        <dbReference type="EMBL" id="ETW52436.1"/>
    </source>
</evidence>
<dbReference type="AlphaFoldDB" id="W4IT12"/>
<evidence type="ECO:0000313" key="3">
    <source>
        <dbReference type="Proteomes" id="UP000019103"/>
    </source>
</evidence>
<accession>W4IT12</accession>
<proteinExistence type="predicted"/>
<name>W4IT12_PLAFP</name>
<keyword evidence="1" id="KW-1133">Transmembrane helix</keyword>
<keyword evidence="1" id="KW-0812">Transmembrane</keyword>
<protein>
    <submittedName>
        <fullName evidence="2">Uncharacterized protein</fullName>
    </submittedName>
</protein>
<evidence type="ECO:0000256" key="1">
    <source>
        <dbReference type="SAM" id="Phobius"/>
    </source>
</evidence>
<dbReference type="EMBL" id="KI927388">
    <property type="protein sequence ID" value="ETW52436.1"/>
    <property type="molecule type" value="Genomic_DNA"/>
</dbReference>
<gene>
    <name evidence="2" type="ORF">PFUGPA_05444</name>
</gene>
<feature type="transmembrane region" description="Helical" evidence="1">
    <location>
        <begin position="83"/>
        <end position="99"/>
    </location>
</feature>
<reference evidence="2 3" key="1">
    <citation type="submission" date="2013-02" db="EMBL/GenBank/DDBJ databases">
        <title>The Genome Annotation of Plasmodium falciparum Palo Alto/Uganda.</title>
        <authorList>
            <consortium name="The Broad Institute Genome Sequencing Platform"/>
            <consortium name="The Broad Institute Genome Sequencing Center for Infectious Disease"/>
            <person name="Neafsey D."/>
            <person name="Hoffman S."/>
            <person name="Volkman S."/>
            <person name="Rosenthal P."/>
            <person name="Walker B."/>
            <person name="Young S.K."/>
            <person name="Zeng Q."/>
            <person name="Gargeya S."/>
            <person name="Fitzgerald M."/>
            <person name="Haas B."/>
            <person name="Abouelleil A."/>
            <person name="Allen A.W."/>
            <person name="Alvarado L."/>
            <person name="Arachchi H.M."/>
            <person name="Berlin A.M."/>
            <person name="Chapman S.B."/>
            <person name="Gainer-Dewar J."/>
            <person name="Goldberg J."/>
            <person name="Griggs A."/>
            <person name="Gujja S."/>
            <person name="Hansen M."/>
            <person name="Howarth C."/>
            <person name="Imamovic A."/>
            <person name="Ireland A."/>
            <person name="Larimer J."/>
            <person name="McCowan C."/>
            <person name="Murphy C."/>
            <person name="Pearson M."/>
            <person name="Poon T.W."/>
            <person name="Priest M."/>
            <person name="Roberts A."/>
            <person name="Saif S."/>
            <person name="Shea T."/>
            <person name="Sisk P."/>
            <person name="Sykes S."/>
            <person name="Wortman J."/>
            <person name="Nusbaum C."/>
            <person name="Birren B."/>
        </authorList>
    </citation>
    <scope>NUCLEOTIDE SEQUENCE [LARGE SCALE GENOMIC DNA]</scope>
    <source>
        <strain evidence="2 3">Palo Alto/Uganda</strain>
    </source>
</reference>
<sequence length="100" mass="12272">MEMCNDPVPEYIKYEYLFNVDDDPHEDNDYEEHFHMLDEILNDDEDLPTISSLSSLQGKKKIYTYIYIYVHICVYTFNTRAVFINVAFFFFFFFFFLYFD</sequence>
<dbReference type="Proteomes" id="UP000019103">
    <property type="component" value="Unassembled WGS sequence"/>
</dbReference>
<dbReference type="OrthoDB" id="275876at2759"/>
<reference evidence="2 3" key="2">
    <citation type="submission" date="2013-02" db="EMBL/GenBank/DDBJ databases">
        <title>The Genome Sequence of Plasmodium falciparum Palo Alto/Uganda.</title>
        <authorList>
            <consortium name="The Broad Institute Genome Sequencing Platform"/>
            <consortium name="The Broad Institute Genome Sequencing Center for Infectious Disease"/>
            <person name="Neafsey D."/>
            <person name="Cheeseman I."/>
            <person name="Volkman S."/>
            <person name="Adams J."/>
            <person name="Walker B."/>
            <person name="Young S.K."/>
            <person name="Zeng Q."/>
            <person name="Gargeya S."/>
            <person name="Fitzgerald M."/>
            <person name="Haas B."/>
            <person name="Abouelleil A."/>
            <person name="Alvarado L."/>
            <person name="Arachchi H.M."/>
            <person name="Berlin A.M."/>
            <person name="Chapman S.B."/>
            <person name="Dewar J."/>
            <person name="Goldberg J."/>
            <person name="Griggs A."/>
            <person name="Gujja S."/>
            <person name="Hansen M."/>
            <person name="Howarth C."/>
            <person name="Imamovic A."/>
            <person name="Larimer J."/>
            <person name="McCowan C."/>
            <person name="Murphy C."/>
            <person name="Neiman D."/>
            <person name="Pearson M."/>
            <person name="Priest M."/>
            <person name="Roberts A."/>
            <person name="Saif S."/>
            <person name="Shea T."/>
            <person name="Sisk P."/>
            <person name="Sykes S."/>
            <person name="Wortman J."/>
            <person name="Nusbaum C."/>
            <person name="Birren B."/>
        </authorList>
    </citation>
    <scope>NUCLEOTIDE SEQUENCE [LARGE SCALE GENOMIC DNA]</scope>
    <source>
        <strain evidence="2 3">Palo Alto/Uganda</strain>
    </source>
</reference>